<accession>A0AC60Q941</accession>
<gene>
    <name evidence="1" type="ORF">HPB47_022799</name>
</gene>
<evidence type="ECO:0000313" key="2">
    <source>
        <dbReference type="Proteomes" id="UP000805193"/>
    </source>
</evidence>
<name>A0AC60Q941_IXOPE</name>
<keyword evidence="2" id="KW-1185">Reference proteome</keyword>
<dbReference type="EMBL" id="JABSTQ010009336">
    <property type="protein sequence ID" value="KAG0430310.1"/>
    <property type="molecule type" value="Genomic_DNA"/>
</dbReference>
<reference evidence="1 2" key="1">
    <citation type="journal article" date="2020" name="Cell">
        <title>Large-Scale Comparative Analyses of Tick Genomes Elucidate Their Genetic Diversity and Vector Capacities.</title>
        <authorList>
            <consortium name="Tick Genome and Microbiome Consortium (TIGMIC)"/>
            <person name="Jia N."/>
            <person name="Wang J."/>
            <person name="Shi W."/>
            <person name="Du L."/>
            <person name="Sun Y."/>
            <person name="Zhan W."/>
            <person name="Jiang J.F."/>
            <person name="Wang Q."/>
            <person name="Zhang B."/>
            <person name="Ji P."/>
            <person name="Bell-Sakyi L."/>
            <person name="Cui X.M."/>
            <person name="Yuan T.T."/>
            <person name="Jiang B.G."/>
            <person name="Yang W.F."/>
            <person name="Lam T.T."/>
            <person name="Chang Q.C."/>
            <person name="Ding S.J."/>
            <person name="Wang X.J."/>
            <person name="Zhu J.G."/>
            <person name="Ruan X.D."/>
            <person name="Zhao L."/>
            <person name="Wei J.T."/>
            <person name="Ye R.Z."/>
            <person name="Que T.C."/>
            <person name="Du C.H."/>
            <person name="Zhou Y.H."/>
            <person name="Cheng J.X."/>
            <person name="Dai P.F."/>
            <person name="Guo W.B."/>
            <person name="Han X.H."/>
            <person name="Huang E.J."/>
            <person name="Li L.F."/>
            <person name="Wei W."/>
            <person name="Gao Y.C."/>
            <person name="Liu J.Z."/>
            <person name="Shao H.Z."/>
            <person name="Wang X."/>
            <person name="Wang C.C."/>
            <person name="Yang T.C."/>
            <person name="Huo Q.B."/>
            <person name="Li W."/>
            <person name="Chen H.Y."/>
            <person name="Chen S.E."/>
            <person name="Zhou L.G."/>
            <person name="Ni X.B."/>
            <person name="Tian J.H."/>
            <person name="Sheng Y."/>
            <person name="Liu T."/>
            <person name="Pan Y.S."/>
            <person name="Xia L.Y."/>
            <person name="Li J."/>
            <person name="Zhao F."/>
            <person name="Cao W.C."/>
        </authorList>
    </citation>
    <scope>NUCLEOTIDE SEQUENCE [LARGE SCALE GENOMIC DNA]</scope>
    <source>
        <strain evidence="1">Iper-2018</strain>
    </source>
</reference>
<protein>
    <submittedName>
        <fullName evidence="1">Uncharacterized protein</fullName>
    </submittedName>
</protein>
<organism evidence="1 2">
    <name type="scientific">Ixodes persulcatus</name>
    <name type="common">Taiga tick</name>
    <dbReference type="NCBI Taxonomy" id="34615"/>
    <lineage>
        <taxon>Eukaryota</taxon>
        <taxon>Metazoa</taxon>
        <taxon>Ecdysozoa</taxon>
        <taxon>Arthropoda</taxon>
        <taxon>Chelicerata</taxon>
        <taxon>Arachnida</taxon>
        <taxon>Acari</taxon>
        <taxon>Parasitiformes</taxon>
        <taxon>Ixodida</taxon>
        <taxon>Ixodoidea</taxon>
        <taxon>Ixodidae</taxon>
        <taxon>Ixodinae</taxon>
        <taxon>Ixodes</taxon>
    </lineage>
</organism>
<dbReference type="Proteomes" id="UP000805193">
    <property type="component" value="Unassembled WGS sequence"/>
</dbReference>
<evidence type="ECO:0000313" key="1">
    <source>
        <dbReference type="EMBL" id="KAG0430310.1"/>
    </source>
</evidence>
<sequence length="492" mass="52007">MASGGISRSGRVRKKSAKLMEMEDWDAFDLNDAPAKGKKRPRSDEMPEFETPEKKVAPLKIPKATKVPAISPVKRRIMDDMIHLKNLQNIQESGYLNVPAAPKTVQVPQHQPMYPSSAVVDDSSSSSSESSESSSEDDSDSDDSMEYGRPMQHLQLQQKAKKPAFQMIPQAKAPPASAMDFEAASQHARQRRNAGRRRHPPKGAVATEVTGGHSAAPARSKAPAAPRAPKLSSAQRAKKMSTNDDPEYEEPVPKKAAKKTPAPKAPPKPKPPPKEKAKTRPMTAYMLWCQENRRRIVSDNPGMDFATISKKLGETWQMLPDKDKIAWRRKAKVPASKGSTLISTGRPGTTSASAGAPTGASSTPAAASHGGRGAGGAATAAAKSAAAAAAHDDARAIAAAGAEGPKALGIGPVDVAAHLKLLGESLSTIGQRLTEHEGQIAVSGSLSVLLDSTLCALGPLLCLTSLGKEMNGCSKETLTKILNNIAYVMPGL</sequence>
<comment type="caution">
    <text evidence="1">The sequence shown here is derived from an EMBL/GenBank/DDBJ whole genome shotgun (WGS) entry which is preliminary data.</text>
</comment>
<proteinExistence type="predicted"/>